<dbReference type="SUPFAM" id="SSF49503">
    <property type="entry name" value="Cupredoxins"/>
    <property type="match status" value="1"/>
</dbReference>
<dbReference type="PATRIC" id="fig|1618650.3.peg.378"/>
<dbReference type="PANTHER" id="PTHR36507">
    <property type="entry name" value="BLL1555 PROTEIN"/>
    <property type="match status" value="1"/>
</dbReference>
<organism evidence="1 2">
    <name type="scientific">Candidatus Giovannonibacteria bacterium GW2011_GWA2_53_7</name>
    <dbReference type="NCBI Taxonomy" id="1618650"/>
    <lineage>
        <taxon>Bacteria</taxon>
        <taxon>Candidatus Giovannoniibacteriota</taxon>
    </lineage>
</organism>
<dbReference type="InterPro" id="IPR008972">
    <property type="entry name" value="Cupredoxin"/>
</dbReference>
<accession>A0A0G2A4X8</accession>
<evidence type="ECO:0000313" key="2">
    <source>
        <dbReference type="Proteomes" id="UP000034290"/>
    </source>
</evidence>
<comment type="caution">
    <text evidence="1">The sequence shown here is derived from an EMBL/GenBank/DDBJ whole genome shotgun (WGS) entry which is preliminary data.</text>
</comment>
<proteinExistence type="predicted"/>
<dbReference type="InterPro" id="IPR052721">
    <property type="entry name" value="ET_Amicyanin"/>
</dbReference>
<dbReference type="AlphaFoldDB" id="A0A0G2A4X8"/>
<protein>
    <submittedName>
        <fullName evidence="1">Blue (Type 1) copper domain protein</fullName>
    </submittedName>
</protein>
<name>A0A0G2A4X8_9BACT</name>
<sequence length="275" mass="29978">MKSHITLLSMKRLASLLSFTVIFAFLFVATPAPKVEAAVSSLASIQSGDLIRGESRNAVYYYGADGFRYVFGNDKVYFTWYDNFDSVRWLSDADLGTIQIGGNVTYHPGTRMVKINSDPKTYAVGQGGTLRWVTSESVAIAMYGATWNKQIDDVPDSFFSNYAHGADITSTTDFIPATVKASVPSINVDKNLKAPAMMSIGASAYSPVLVTIQVGTAVRFTNTDTDKHTVTSDDLTWGSGTMEAGAVFTRRFNDVGVHTFFDSYRPQSTGTIIVQ</sequence>
<reference evidence="1 2" key="1">
    <citation type="journal article" date="2015" name="Nature">
        <title>rRNA introns, odd ribosomes, and small enigmatic genomes across a large radiation of phyla.</title>
        <authorList>
            <person name="Brown C.T."/>
            <person name="Hug L.A."/>
            <person name="Thomas B.C."/>
            <person name="Sharon I."/>
            <person name="Castelle C.J."/>
            <person name="Singh A."/>
            <person name="Wilkins M.J."/>
            <person name="Williams K.H."/>
            <person name="Banfield J.F."/>
        </authorList>
    </citation>
    <scope>NUCLEOTIDE SEQUENCE [LARGE SCALE GENOMIC DNA]</scope>
</reference>
<dbReference type="PANTHER" id="PTHR36507:SF1">
    <property type="entry name" value="BLL1555 PROTEIN"/>
    <property type="match status" value="1"/>
</dbReference>
<dbReference type="EMBL" id="LCRM01000035">
    <property type="protein sequence ID" value="KKW35967.1"/>
    <property type="molecule type" value="Genomic_DNA"/>
</dbReference>
<gene>
    <name evidence="1" type="ORF">UY81_C0035G0006</name>
</gene>
<dbReference type="Proteomes" id="UP000034290">
    <property type="component" value="Unassembled WGS sequence"/>
</dbReference>
<evidence type="ECO:0000313" key="1">
    <source>
        <dbReference type="EMBL" id="KKW35967.1"/>
    </source>
</evidence>
<dbReference type="Gene3D" id="2.60.40.420">
    <property type="entry name" value="Cupredoxins - blue copper proteins"/>
    <property type="match status" value="1"/>
</dbReference>